<evidence type="ECO:0000313" key="3">
    <source>
        <dbReference type="Proteomes" id="UP001600064"/>
    </source>
</evidence>
<evidence type="ECO:0000313" key="2">
    <source>
        <dbReference type="EMBL" id="KAL2271797.1"/>
    </source>
</evidence>
<accession>A0ABR4DNI8</accession>
<keyword evidence="3" id="KW-1185">Reference proteome</keyword>
<dbReference type="RefSeq" id="XP_070870521.1">
    <property type="nucleotide sequence ID" value="XM_071007297.1"/>
</dbReference>
<reference evidence="2 3" key="1">
    <citation type="journal article" date="2024" name="Commun. Biol.">
        <title>Comparative genomic analysis of thermophilic fungi reveals convergent evolutionary adaptations and gene losses.</title>
        <authorList>
            <person name="Steindorff A.S."/>
            <person name="Aguilar-Pontes M.V."/>
            <person name="Robinson A.J."/>
            <person name="Andreopoulos B."/>
            <person name="LaButti K."/>
            <person name="Kuo A."/>
            <person name="Mondo S."/>
            <person name="Riley R."/>
            <person name="Otillar R."/>
            <person name="Haridas S."/>
            <person name="Lipzen A."/>
            <person name="Grimwood J."/>
            <person name="Schmutz J."/>
            <person name="Clum A."/>
            <person name="Reid I.D."/>
            <person name="Moisan M.C."/>
            <person name="Butler G."/>
            <person name="Nguyen T.T.M."/>
            <person name="Dewar K."/>
            <person name="Conant G."/>
            <person name="Drula E."/>
            <person name="Henrissat B."/>
            <person name="Hansel C."/>
            <person name="Singer S."/>
            <person name="Hutchinson M.I."/>
            <person name="de Vries R.P."/>
            <person name="Natvig D.O."/>
            <person name="Powell A.J."/>
            <person name="Tsang A."/>
            <person name="Grigoriev I.V."/>
        </authorList>
    </citation>
    <scope>NUCLEOTIDE SEQUENCE [LARGE SCALE GENOMIC DNA]</scope>
    <source>
        <strain evidence="2 3">ATCC 22073</strain>
    </source>
</reference>
<gene>
    <name evidence="2" type="ORF">VTJ83DRAFT_1168</name>
</gene>
<dbReference type="SUPFAM" id="SSF48371">
    <property type="entry name" value="ARM repeat"/>
    <property type="match status" value="1"/>
</dbReference>
<dbReference type="PANTHER" id="PTHR13109:SF7">
    <property type="entry name" value="NEUROCHONDRIN"/>
    <property type="match status" value="1"/>
</dbReference>
<organism evidence="2 3">
    <name type="scientific">Remersonia thermophila</name>
    <dbReference type="NCBI Taxonomy" id="72144"/>
    <lineage>
        <taxon>Eukaryota</taxon>
        <taxon>Fungi</taxon>
        <taxon>Dikarya</taxon>
        <taxon>Ascomycota</taxon>
        <taxon>Pezizomycotina</taxon>
        <taxon>Sordariomycetes</taxon>
        <taxon>Sordariomycetidae</taxon>
        <taxon>Sordariales</taxon>
        <taxon>Sordariales incertae sedis</taxon>
        <taxon>Remersonia</taxon>
    </lineage>
</organism>
<feature type="region of interest" description="Disordered" evidence="1">
    <location>
        <begin position="1"/>
        <end position="32"/>
    </location>
</feature>
<dbReference type="PANTHER" id="PTHR13109">
    <property type="entry name" value="NEUROCHONDRIN"/>
    <property type="match status" value="1"/>
</dbReference>
<dbReference type="Proteomes" id="UP001600064">
    <property type="component" value="Unassembled WGS sequence"/>
</dbReference>
<dbReference type="InterPro" id="IPR011989">
    <property type="entry name" value="ARM-like"/>
</dbReference>
<dbReference type="EMBL" id="JAZGUE010000001">
    <property type="protein sequence ID" value="KAL2271797.1"/>
    <property type="molecule type" value="Genomic_DNA"/>
</dbReference>
<dbReference type="InterPro" id="IPR016024">
    <property type="entry name" value="ARM-type_fold"/>
</dbReference>
<comment type="caution">
    <text evidence="2">The sequence shown here is derived from an EMBL/GenBank/DDBJ whole genome shotgun (WGS) entry which is preliminary data.</text>
</comment>
<name>A0ABR4DNI8_9PEZI</name>
<dbReference type="Pfam" id="PF05536">
    <property type="entry name" value="Neurochondrin"/>
    <property type="match status" value="1"/>
</dbReference>
<dbReference type="InterPro" id="IPR008709">
    <property type="entry name" value="Neurochondrin"/>
</dbReference>
<dbReference type="Gene3D" id="1.25.10.10">
    <property type="entry name" value="Leucine-rich Repeat Variant"/>
    <property type="match status" value="1"/>
</dbReference>
<protein>
    <submittedName>
        <fullName evidence="2">Uncharacterized protein</fullName>
    </submittedName>
</protein>
<evidence type="ECO:0000256" key="1">
    <source>
        <dbReference type="SAM" id="MobiDB-lite"/>
    </source>
</evidence>
<dbReference type="GeneID" id="98121941"/>
<sequence>MSENAPPENVPDPNSHGNGHEQKDSSSEAAVQKVRVLLRSKDDTSRFVGLALLKSVLDNSPDLRADEGAVTALWDSISPKFLERLLRTGARQVQSQARQPPDAHDAPLKPNSDMLDLAVSVLHTFAALLPATARRAPKLLDRIPQLVACLLHSSQDTARLILETLLSLVSLPEGARVFVDVQDLSPLTEMAPSQRLALDTLLHAWLGAAATDMDRAGLRSKVDSTISSLAASFTGTDAVTLLAFLADLIPRLEPEILPPNPTWLPALSKFIRNLVASRPTADGRAAFTNLSAALLEAYPTLAPNLLFSDQHTPSSASSNPFSYLLINLILVDLRATLPSLLAQLNTPDYPPTARRLAGAFNILSHFVGYLLRSMDAVDDENAWILSPDLLLKLRRNIAETLSLTTEFLRDRWDASVAGAMGLHPSAREGAAHTATGSHYTVAWDSKTEPAAQDPLVLAAVRALALWVREDENDLLRKETAGLADMFVEVYRDGCDLTGGGHGKGGLDFRRAVLVAFEGLLAEKKGRAAILDNGGWEALAGDLIAVLETWCTPSAASSSSAIDEADAARGVEIVRVLLPLAEAERPGPREAWMDVVTRVAALYVPSEVLLSQHHGPSVVVECLVAALQLVTALLAGAHPGMRKRYVHSTTAVLGIANQIRKSGAMTDAATREALQDVVSTLGQLR</sequence>
<proteinExistence type="predicted"/>